<protein>
    <submittedName>
        <fullName evidence="1">Uncharacterized protein</fullName>
    </submittedName>
</protein>
<evidence type="ECO:0000313" key="1">
    <source>
        <dbReference type="EMBL" id="PJE78119.1"/>
    </source>
</evidence>
<accession>A0A2H9T4I3</accession>
<organism evidence="1">
    <name type="scientific">invertebrate metagenome</name>
    <dbReference type="NCBI Taxonomy" id="1711999"/>
    <lineage>
        <taxon>unclassified sequences</taxon>
        <taxon>metagenomes</taxon>
        <taxon>organismal metagenomes</taxon>
    </lineage>
</organism>
<name>A0A2H9T4I3_9ZZZZ</name>
<proteinExistence type="predicted"/>
<reference evidence="1" key="1">
    <citation type="journal article" date="2017" name="Appl. Environ. Microbiol.">
        <title>Molecular characterization of an Endozoicomonas-like organism causing infection in king scallop Pecten maximus L.</title>
        <authorList>
            <person name="Cano I."/>
            <person name="van Aerle R."/>
            <person name="Ross S."/>
            <person name="Verner-Jeffreys D.W."/>
            <person name="Paley R.K."/>
            <person name="Rimmer G."/>
            <person name="Ryder D."/>
            <person name="Hooper P."/>
            <person name="Stone D."/>
            <person name="Feist S.W."/>
        </authorList>
    </citation>
    <scope>NUCLEOTIDE SEQUENCE</scope>
</reference>
<dbReference type="EMBL" id="NSIT01000260">
    <property type="protein sequence ID" value="PJE78119.1"/>
    <property type="molecule type" value="Genomic_DNA"/>
</dbReference>
<gene>
    <name evidence="1" type="ORF">CI610_02950</name>
</gene>
<comment type="caution">
    <text evidence="1">The sequence shown here is derived from an EMBL/GenBank/DDBJ whole genome shotgun (WGS) entry which is preliminary data.</text>
</comment>
<sequence length="34" mass="4278">MDFKFAVFFNEHRLGEWLNINYGFRKRKTLRVLM</sequence>
<dbReference type="AlphaFoldDB" id="A0A2H9T4I3"/>